<dbReference type="GO" id="GO:0046872">
    <property type="term" value="F:metal ion binding"/>
    <property type="evidence" value="ECO:0007669"/>
    <property type="project" value="UniProtKB-KW"/>
</dbReference>
<feature type="domain" description="Hcy-binding" evidence="16">
    <location>
        <begin position="9"/>
        <end position="329"/>
    </location>
</feature>
<dbReference type="UniPathway" id="UPA00051">
    <property type="reaction ID" value="UER00081"/>
</dbReference>
<evidence type="ECO:0000256" key="1">
    <source>
        <dbReference type="ARBA" id="ARBA00001947"/>
    </source>
</evidence>
<evidence type="ECO:0000256" key="11">
    <source>
        <dbReference type="ARBA" id="ARBA00022723"/>
    </source>
</evidence>
<gene>
    <name evidence="18" type="ORF">MNBD_UNCLBAC01-246</name>
</gene>
<evidence type="ECO:0000256" key="4">
    <source>
        <dbReference type="ARBA" id="ARBA00010398"/>
    </source>
</evidence>
<evidence type="ECO:0000256" key="10">
    <source>
        <dbReference type="ARBA" id="ARBA00022691"/>
    </source>
</evidence>
<dbReference type="GO" id="GO:0046653">
    <property type="term" value="P:tetrahydrofolate metabolic process"/>
    <property type="evidence" value="ECO:0007669"/>
    <property type="project" value="TreeGrafter"/>
</dbReference>
<dbReference type="InterPro" id="IPR050554">
    <property type="entry name" value="Met_Synthase/Corrinoid"/>
</dbReference>
<dbReference type="InterPro" id="IPR011005">
    <property type="entry name" value="Dihydropteroate_synth-like_sf"/>
</dbReference>
<dbReference type="Pfam" id="PF02574">
    <property type="entry name" value="S-methyl_trans"/>
    <property type="match status" value="1"/>
</dbReference>
<dbReference type="EC" id="2.1.1.13" evidence="5"/>
<evidence type="ECO:0000256" key="8">
    <source>
        <dbReference type="ARBA" id="ARBA00022628"/>
    </source>
</evidence>
<keyword evidence="12" id="KW-0862">Zinc</keyword>
<evidence type="ECO:0000259" key="16">
    <source>
        <dbReference type="PROSITE" id="PS50970"/>
    </source>
</evidence>
<dbReference type="Gene3D" id="3.20.20.330">
    <property type="entry name" value="Homocysteine-binding-like domain"/>
    <property type="match status" value="1"/>
</dbReference>
<evidence type="ECO:0000256" key="9">
    <source>
        <dbReference type="ARBA" id="ARBA00022679"/>
    </source>
</evidence>
<keyword evidence="9 18" id="KW-0808">Transferase</keyword>
<evidence type="ECO:0000256" key="7">
    <source>
        <dbReference type="ARBA" id="ARBA00022605"/>
    </source>
</evidence>
<dbReference type="InterPro" id="IPR036589">
    <property type="entry name" value="HCY_dom_sf"/>
</dbReference>
<dbReference type="GO" id="GO:0008705">
    <property type="term" value="F:methionine synthase activity"/>
    <property type="evidence" value="ECO:0007669"/>
    <property type="project" value="UniProtKB-EC"/>
</dbReference>
<evidence type="ECO:0000256" key="3">
    <source>
        <dbReference type="ARBA" id="ARBA00005178"/>
    </source>
</evidence>
<evidence type="ECO:0000313" key="18">
    <source>
        <dbReference type="EMBL" id="VAX35036.1"/>
    </source>
</evidence>
<dbReference type="FunFam" id="3.20.20.20:FF:000002">
    <property type="entry name" value="Methionine synthase"/>
    <property type="match status" value="1"/>
</dbReference>
<protein>
    <recommendedName>
        <fullName evidence="5">methionine synthase</fullName>
        <ecNumber evidence="5">2.1.1.13</ecNumber>
    </recommendedName>
    <alternativeName>
        <fullName evidence="15">5-methyltetrahydrofolate--homocysteine methyltransferase</fullName>
    </alternativeName>
</protein>
<dbReference type="AlphaFoldDB" id="A0A3B1CWK9"/>
<dbReference type="PANTHER" id="PTHR45833">
    <property type="entry name" value="METHIONINE SYNTHASE"/>
    <property type="match status" value="1"/>
</dbReference>
<dbReference type="PROSITE" id="PS50970">
    <property type="entry name" value="HCY"/>
    <property type="match status" value="1"/>
</dbReference>
<name>A0A3B1CWK9_9ZZZZ</name>
<comment type="pathway">
    <text evidence="3">Amino-acid biosynthesis; L-methionine biosynthesis via de novo pathway; L-methionine from L-homocysteine (MetH route): step 1/1.</text>
</comment>
<evidence type="ECO:0000256" key="14">
    <source>
        <dbReference type="ARBA" id="ARBA00023285"/>
    </source>
</evidence>
<keyword evidence="11" id="KW-0479">Metal-binding</keyword>
<evidence type="ECO:0000259" key="17">
    <source>
        <dbReference type="PROSITE" id="PS50972"/>
    </source>
</evidence>
<dbReference type="EMBL" id="UOGJ01000025">
    <property type="protein sequence ID" value="VAX35036.1"/>
    <property type="molecule type" value="Genomic_DNA"/>
</dbReference>
<dbReference type="FunFam" id="3.20.20.330:FF:000001">
    <property type="entry name" value="Methionine synthase"/>
    <property type="match status" value="1"/>
</dbReference>
<evidence type="ECO:0000256" key="15">
    <source>
        <dbReference type="ARBA" id="ARBA00031040"/>
    </source>
</evidence>
<dbReference type="PANTHER" id="PTHR45833:SF1">
    <property type="entry name" value="METHIONINE SYNTHASE"/>
    <property type="match status" value="1"/>
</dbReference>
<keyword evidence="8" id="KW-0846">Cobalamin</keyword>
<dbReference type="GO" id="GO:0005829">
    <property type="term" value="C:cytosol"/>
    <property type="evidence" value="ECO:0007669"/>
    <property type="project" value="TreeGrafter"/>
</dbReference>
<dbReference type="SUPFAM" id="SSF51717">
    <property type="entry name" value="Dihydropteroate synthetase-like"/>
    <property type="match status" value="1"/>
</dbReference>
<dbReference type="GO" id="GO:0031419">
    <property type="term" value="F:cobalamin binding"/>
    <property type="evidence" value="ECO:0007669"/>
    <property type="project" value="UniProtKB-KW"/>
</dbReference>
<dbReference type="PROSITE" id="PS50972">
    <property type="entry name" value="PTERIN_BINDING"/>
    <property type="match status" value="1"/>
</dbReference>
<dbReference type="SUPFAM" id="SSF82282">
    <property type="entry name" value="Homocysteine S-methyltransferase"/>
    <property type="match status" value="1"/>
</dbReference>
<accession>A0A3B1CWK9</accession>
<evidence type="ECO:0000256" key="12">
    <source>
        <dbReference type="ARBA" id="ARBA00022833"/>
    </source>
</evidence>
<organism evidence="18">
    <name type="scientific">hydrothermal vent metagenome</name>
    <dbReference type="NCBI Taxonomy" id="652676"/>
    <lineage>
        <taxon>unclassified sequences</taxon>
        <taxon>metagenomes</taxon>
        <taxon>ecological metagenomes</taxon>
    </lineage>
</organism>
<keyword evidence="10" id="KW-0949">S-adenosyl-L-methionine</keyword>
<keyword evidence="6 18" id="KW-0489">Methyltransferase</keyword>
<keyword evidence="13" id="KW-0486">Methionine biosynthesis</keyword>
<sequence length="550" mass="60467">MSMKLSCPKHPIHTHLQKRILIIDGAMGSLIQEYKLDETAYRGQKFAHHPCDVKGNNDLLSLTQPHVIEEIHETYLKSGADIIETNTFNANSISLKDYQMIDQAYALNLASAQVARKAADKFTSQTPDKPRFVAGALGPTNQTTSLSPDVNDPGFRTINFDQLADSYYEQIRGLIDGGVDLILIETIFDTLNAKAAIFAAKTYFEKTGTELPIMISGTITDASGRTLSGQTTEAFYISVSHANPLSIGLNCALGAKDMRPYIAELSRLSNSYVSCYPNAGLPNEFGEYDQTPDEMAQLVKEFAVDGLINIVGGCCGTTPAHIEAIAHAVADVTPRPILERPVYSCFSGLEPLNVTENTNFINVGERANVTGSKKFARLIKEENYEEAVSVARQQVESGAQMIDINMDEAMLDSHAAMKRFLNLIAAEPDISRVPIMIDSSKWDVIEEGLKCVQGKALVNSISLKEGEKKFKEQAQKLKKYGAAAVVMAFDEEGQAATIERKVNICTRAYKILTKEINFPPQDIIFDLNIFAIATGIEEHNEYAINFIEAT</sequence>
<feature type="domain" description="Pterin-binding" evidence="17">
    <location>
        <begin position="360"/>
        <end position="550"/>
    </location>
</feature>
<comment type="cofactor">
    <cofactor evidence="1">
        <name>Zn(2+)</name>
        <dbReference type="ChEBI" id="CHEBI:29105"/>
    </cofactor>
</comment>
<reference evidence="18" key="1">
    <citation type="submission" date="2018-06" db="EMBL/GenBank/DDBJ databases">
        <authorList>
            <person name="Zhirakovskaya E."/>
        </authorList>
    </citation>
    <scope>NUCLEOTIDE SEQUENCE</scope>
</reference>
<comment type="similarity">
    <text evidence="4">Belongs to the vitamin-B12 dependent methionine synthase family.</text>
</comment>
<proteinExistence type="inferred from homology"/>
<evidence type="ECO:0000256" key="2">
    <source>
        <dbReference type="ARBA" id="ARBA00001956"/>
    </source>
</evidence>
<keyword evidence="7" id="KW-0028">Amino-acid biosynthesis</keyword>
<evidence type="ECO:0000256" key="5">
    <source>
        <dbReference type="ARBA" id="ARBA00012032"/>
    </source>
</evidence>
<dbReference type="Gene3D" id="3.20.20.20">
    <property type="entry name" value="Dihydropteroate synthase-like"/>
    <property type="match status" value="1"/>
</dbReference>
<dbReference type="Pfam" id="PF00809">
    <property type="entry name" value="Pterin_bind"/>
    <property type="match status" value="1"/>
</dbReference>
<dbReference type="GO" id="GO:0032259">
    <property type="term" value="P:methylation"/>
    <property type="evidence" value="ECO:0007669"/>
    <property type="project" value="UniProtKB-KW"/>
</dbReference>
<dbReference type="InterPro" id="IPR000489">
    <property type="entry name" value="Pterin-binding_dom"/>
</dbReference>
<dbReference type="InterPro" id="IPR003726">
    <property type="entry name" value="HCY_dom"/>
</dbReference>
<keyword evidence="14" id="KW-0170">Cobalt</keyword>
<comment type="cofactor">
    <cofactor evidence="2">
        <name>methylcob(III)alamin</name>
        <dbReference type="ChEBI" id="CHEBI:28115"/>
    </cofactor>
</comment>
<feature type="non-terminal residue" evidence="18">
    <location>
        <position position="550"/>
    </location>
</feature>
<evidence type="ECO:0000256" key="13">
    <source>
        <dbReference type="ARBA" id="ARBA00023167"/>
    </source>
</evidence>
<dbReference type="GO" id="GO:0050667">
    <property type="term" value="P:homocysteine metabolic process"/>
    <property type="evidence" value="ECO:0007669"/>
    <property type="project" value="TreeGrafter"/>
</dbReference>
<evidence type="ECO:0000256" key="6">
    <source>
        <dbReference type="ARBA" id="ARBA00022603"/>
    </source>
</evidence>